<organism evidence="2 3">
    <name type="scientific">Coleofasciculus chthonoplastes PCC 7420</name>
    <dbReference type="NCBI Taxonomy" id="118168"/>
    <lineage>
        <taxon>Bacteria</taxon>
        <taxon>Bacillati</taxon>
        <taxon>Cyanobacteriota</taxon>
        <taxon>Cyanophyceae</taxon>
        <taxon>Coleofasciculales</taxon>
        <taxon>Coleofasciculaceae</taxon>
        <taxon>Coleofasciculus</taxon>
    </lineage>
</organism>
<dbReference type="Pfam" id="PF26355">
    <property type="entry name" value="HTH_VMAP-M9"/>
    <property type="match status" value="1"/>
</dbReference>
<dbReference type="InterPro" id="IPR027417">
    <property type="entry name" value="P-loop_NTPase"/>
</dbReference>
<dbReference type="Proteomes" id="UP000003835">
    <property type="component" value="Unassembled WGS sequence"/>
</dbReference>
<dbReference type="HOGENOM" id="CLU_021307_2_1_3"/>
<dbReference type="eggNOG" id="COG1672">
    <property type="taxonomic scope" value="Bacteria"/>
</dbReference>
<sequence>MTFDIDDAIQMANQAISRSAHRSLTDVEVIVLKGAWQRQDYDEIAAKHQYSTSYISQDVAPKLWRLLTKSLGEKVKKNNFKQVLEQHWKQHQFFDASLNSSSQSQNPYLSRPKQFQSFAPDYYVERSPLETTCSQTLLQPGALVRIKAPSLMGKTLLVNRVLAELATQGYRTASLSFKLADSKIHFTHLDKFLRWFCINLSRELGLPNALDEYWDEEDMGSKVSCTTYFEDYLLASGNNPIALCLDDVHLLFAYPEIYEDFFGLLRSWYEKARSRKRWQLLRLIIVHSTDVYIRLNINQSPFNVGLPIELADFTLEQIQEFAQNYGLKPDLSYLQPLINMIGGHPYLVERAFTHLKNDPNMTLEQLLATAPTDAGIYASHLRENWLYLQSHPQLAEAFKTVVTTKTPVQLEPMQAYQLHSIGLVKRSGNKVEPRCDLYRQYFCNH</sequence>
<dbReference type="STRING" id="118168.MC7420_4711"/>
<dbReference type="AlphaFoldDB" id="B4VNL1"/>
<reference evidence="2 3" key="1">
    <citation type="submission" date="2008-07" db="EMBL/GenBank/DDBJ databases">
        <authorList>
            <person name="Tandeau de Marsac N."/>
            <person name="Ferriera S."/>
            <person name="Johnson J."/>
            <person name="Kravitz S."/>
            <person name="Beeson K."/>
            <person name="Sutton G."/>
            <person name="Rogers Y.-H."/>
            <person name="Friedman R."/>
            <person name="Frazier M."/>
            <person name="Venter J.C."/>
        </authorList>
    </citation>
    <scope>NUCLEOTIDE SEQUENCE [LARGE SCALE GENOMIC DNA]</scope>
    <source>
        <strain evidence="2 3">PCC 7420</strain>
    </source>
</reference>
<name>B4VNL1_9CYAN</name>
<protein>
    <recommendedName>
        <fullName evidence="1">vWA-MoxR associated protein N-terminal HTH domain-containing protein</fullName>
    </recommendedName>
</protein>
<dbReference type="EMBL" id="DS989846">
    <property type="protein sequence ID" value="EDX76455.1"/>
    <property type="molecule type" value="Genomic_DNA"/>
</dbReference>
<accession>B4VNL1</accession>
<dbReference type="SUPFAM" id="SSF52540">
    <property type="entry name" value="P-loop containing nucleoside triphosphate hydrolases"/>
    <property type="match status" value="1"/>
</dbReference>
<dbReference type="RefSeq" id="WP_006100184.1">
    <property type="nucleotide sequence ID" value="NZ_DS989846.1"/>
</dbReference>
<feature type="domain" description="vWA-MoxR associated protein N-terminal HTH" evidence="1">
    <location>
        <begin position="4"/>
        <end position="87"/>
    </location>
</feature>
<proteinExistence type="predicted"/>
<evidence type="ECO:0000259" key="1">
    <source>
        <dbReference type="Pfam" id="PF26355"/>
    </source>
</evidence>
<keyword evidence="3" id="KW-1185">Reference proteome</keyword>
<dbReference type="InterPro" id="IPR058651">
    <property type="entry name" value="HTH_VMAP-M9"/>
</dbReference>
<gene>
    <name evidence="2" type="ORF">MC7420_4711</name>
</gene>
<dbReference type="OrthoDB" id="5522963at2"/>
<evidence type="ECO:0000313" key="2">
    <source>
        <dbReference type="EMBL" id="EDX76455.1"/>
    </source>
</evidence>
<dbReference type="Pfam" id="PF14516">
    <property type="entry name" value="AAA_35"/>
    <property type="match status" value="1"/>
</dbReference>
<evidence type="ECO:0000313" key="3">
    <source>
        <dbReference type="Proteomes" id="UP000003835"/>
    </source>
</evidence>